<reference evidence="2" key="1">
    <citation type="submission" date="2023-07" db="EMBL/GenBank/DDBJ databases">
        <title>FDA dAtabase for Regulatory Grade micrObial Sequences (FDA-ARGOS): Supporting development and validation of Infectious Disease Dx tests.</title>
        <authorList>
            <person name="Sproer C."/>
            <person name="Gronow S."/>
            <person name="Severitt S."/>
            <person name="Schroder I."/>
            <person name="Tallon L."/>
            <person name="Sadzewicz L."/>
            <person name="Zhao X."/>
            <person name="Boylan J."/>
            <person name="Ott S."/>
            <person name="Bowen H."/>
            <person name="Vavikolanu K."/>
            <person name="Hazen T."/>
            <person name="Aluvathingal J."/>
            <person name="Nadendla S."/>
            <person name="Lowell S."/>
            <person name="Myers T."/>
            <person name="Yan Y."/>
        </authorList>
    </citation>
    <scope>NUCLEOTIDE SEQUENCE [LARGE SCALE GENOMIC DNA]</scope>
    <source>
        <strain evidence="2">FDAARGOS_1538</strain>
    </source>
</reference>
<organism evidence="1 2">
    <name type="scientific">Anaerococcus degeneri</name>
    <dbReference type="NCBI Taxonomy" id="361500"/>
    <lineage>
        <taxon>Bacteria</taxon>
        <taxon>Bacillati</taxon>
        <taxon>Bacillota</taxon>
        <taxon>Tissierellia</taxon>
        <taxon>Tissierellales</taxon>
        <taxon>Peptoniphilaceae</taxon>
        <taxon>Anaerococcus</taxon>
    </lineage>
</organism>
<protein>
    <recommendedName>
        <fullName evidence="3">V-type ATP synthase subunit I</fullName>
    </recommendedName>
</protein>
<evidence type="ECO:0000313" key="1">
    <source>
        <dbReference type="EMBL" id="MCA2095364.1"/>
    </source>
</evidence>
<gene>
    <name evidence="1" type="ORF">LDJ82_00260</name>
</gene>
<dbReference type="EMBL" id="JAIWIY010000001">
    <property type="protein sequence ID" value="MCA2095364.1"/>
    <property type="molecule type" value="Genomic_DNA"/>
</dbReference>
<name>A0ABS7YUG0_9FIRM</name>
<proteinExistence type="predicted"/>
<evidence type="ECO:0000313" key="2">
    <source>
        <dbReference type="Proteomes" id="UP001198374"/>
    </source>
</evidence>
<dbReference type="RefSeq" id="WP_209772119.1">
    <property type="nucleotide sequence ID" value="NZ_JAGGLO010000001.1"/>
</dbReference>
<evidence type="ECO:0008006" key="3">
    <source>
        <dbReference type="Google" id="ProtNLM"/>
    </source>
</evidence>
<comment type="caution">
    <text evidence="1">The sequence shown here is derived from an EMBL/GenBank/DDBJ whole genome shotgun (WGS) entry which is preliminary data.</text>
</comment>
<dbReference type="Proteomes" id="UP001198374">
    <property type="component" value="Unassembled WGS sequence"/>
</dbReference>
<keyword evidence="2" id="KW-1185">Reference proteome</keyword>
<sequence>MAVEKMHLVNITSKLDNLKDLLLDVVDIGQIEPIDAFNQVASRAFSVTASTENVELTEDMNNIKSFDGLSKSDNEKMTYLKKFLEIHDDENSNYNQKVISRERLQELYEDLAPLIKRREELLEKRKELLNFKANLEVLEKADIDINKIKELKYFDYRYGEVSKDGRFILKNNYENIPSLIIHLDSEAKKSADALNEIIELDKKTRIRREEVDNIIISEREESLKVASRIDTKYSNMIQDEIIKINSKYDGEIAEQSKKIKSDYNKLKDDISSIYNEEVDSLVDYAFDMVVKGD</sequence>
<accession>A0ABS7YUG0</accession>